<gene>
    <name evidence="1" type="ORF">Pmgp_00232</name>
</gene>
<dbReference type="GO" id="GO:0003676">
    <property type="term" value="F:nucleic acid binding"/>
    <property type="evidence" value="ECO:0007669"/>
    <property type="project" value="InterPro"/>
</dbReference>
<dbReference type="GO" id="GO:0008168">
    <property type="term" value="F:methyltransferase activity"/>
    <property type="evidence" value="ECO:0007669"/>
    <property type="project" value="InterPro"/>
</dbReference>
<dbReference type="EMBL" id="QFFZ01000002">
    <property type="protein sequence ID" value="TEB13338.1"/>
    <property type="molecule type" value="Genomic_DNA"/>
</dbReference>
<protein>
    <recommendedName>
        <fullName evidence="3">DNA methylase N-4/N-6 domain-containing protein</fullName>
    </recommendedName>
</protein>
<organism evidence="1 2">
    <name type="scientific">Pelotomaculum propionicicum</name>
    <dbReference type="NCBI Taxonomy" id="258475"/>
    <lineage>
        <taxon>Bacteria</taxon>
        <taxon>Bacillati</taxon>
        <taxon>Bacillota</taxon>
        <taxon>Clostridia</taxon>
        <taxon>Eubacteriales</taxon>
        <taxon>Desulfotomaculaceae</taxon>
        <taxon>Pelotomaculum</taxon>
    </lineage>
</organism>
<dbReference type="OrthoDB" id="9773571at2"/>
<proteinExistence type="predicted"/>
<evidence type="ECO:0008006" key="3">
    <source>
        <dbReference type="Google" id="ProtNLM"/>
    </source>
</evidence>
<dbReference type="Gene3D" id="3.40.50.150">
    <property type="entry name" value="Vaccinia Virus protein VP39"/>
    <property type="match status" value="1"/>
</dbReference>
<dbReference type="PROSITE" id="PS00092">
    <property type="entry name" value="N6_MTASE"/>
    <property type="match status" value="1"/>
</dbReference>
<dbReference type="Proteomes" id="UP000297597">
    <property type="component" value="Unassembled WGS sequence"/>
</dbReference>
<dbReference type="InterPro" id="IPR002052">
    <property type="entry name" value="DNA_methylase_N6_adenine_CS"/>
</dbReference>
<dbReference type="GO" id="GO:0032259">
    <property type="term" value="P:methylation"/>
    <property type="evidence" value="ECO:0007669"/>
    <property type="project" value="InterPro"/>
</dbReference>
<accession>A0A4Y7RWF2</accession>
<dbReference type="AlphaFoldDB" id="A0A4Y7RWF2"/>
<dbReference type="RefSeq" id="WP_134212135.1">
    <property type="nucleotide sequence ID" value="NZ_QFFZ01000002.1"/>
</dbReference>
<reference evidence="1 2" key="1">
    <citation type="journal article" date="2018" name="Environ. Microbiol.">
        <title>Novel energy conservation strategies and behaviour of Pelotomaculum schinkii driving syntrophic propionate catabolism.</title>
        <authorList>
            <person name="Hidalgo-Ahumada C.A.P."/>
            <person name="Nobu M.K."/>
            <person name="Narihiro T."/>
            <person name="Tamaki H."/>
            <person name="Liu W.T."/>
            <person name="Kamagata Y."/>
            <person name="Stams A.J.M."/>
            <person name="Imachi H."/>
            <person name="Sousa D.Z."/>
        </authorList>
    </citation>
    <scope>NUCLEOTIDE SEQUENCE [LARGE SCALE GENOMIC DNA]</scope>
    <source>
        <strain evidence="1 2">MGP</strain>
    </source>
</reference>
<keyword evidence="2" id="KW-1185">Reference proteome</keyword>
<sequence length="215" mass="25070">MPKWNYGDAYLRYPINDGEIAVFDNGSMVKVHNIFDPLPEFMLTADLVFVDPPWNLGNLNTFYTKAERSDYQESFERFYKRLFECIAQMAPATCYVEVGKEYLAEFILEMKHLYRSVTFYNSTYYHKKNHLCYVIRGGTKRKKLPLDYMDEEDIIAWICENEDYSCIGDLCMGRGLVGVNAHRAGKRFVGTELSPKRLSVLLEAMTKKGHGYRKE</sequence>
<dbReference type="SUPFAM" id="SSF53335">
    <property type="entry name" value="S-adenosyl-L-methionine-dependent methyltransferases"/>
    <property type="match status" value="1"/>
</dbReference>
<evidence type="ECO:0000313" key="1">
    <source>
        <dbReference type="EMBL" id="TEB13338.1"/>
    </source>
</evidence>
<dbReference type="InterPro" id="IPR029063">
    <property type="entry name" value="SAM-dependent_MTases_sf"/>
</dbReference>
<name>A0A4Y7RWF2_9FIRM</name>
<evidence type="ECO:0000313" key="2">
    <source>
        <dbReference type="Proteomes" id="UP000297597"/>
    </source>
</evidence>
<comment type="caution">
    <text evidence="1">The sequence shown here is derived from an EMBL/GenBank/DDBJ whole genome shotgun (WGS) entry which is preliminary data.</text>
</comment>